<evidence type="ECO:0000256" key="1">
    <source>
        <dbReference type="SAM" id="SignalP"/>
    </source>
</evidence>
<evidence type="ECO:0000313" key="4">
    <source>
        <dbReference type="Proteomes" id="UP000694428"/>
    </source>
</evidence>
<dbReference type="InterPro" id="IPR051766">
    <property type="entry name" value="TXND_domain-containing"/>
</dbReference>
<feature type="domain" description="Thioredoxin" evidence="2">
    <location>
        <begin position="12"/>
        <end position="70"/>
    </location>
</feature>
<dbReference type="InterPro" id="IPR013766">
    <property type="entry name" value="Thioredoxin_domain"/>
</dbReference>
<protein>
    <recommendedName>
        <fullName evidence="2">Thioredoxin domain-containing protein</fullName>
    </recommendedName>
</protein>
<dbReference type="Gene3D" id="3.40.30.10">
    <property type="entry name" value="Glutaredoxin"/>
    <property type="match status" value="1"/>
</dbReference>
<keyword evidence="1" id="KW-0732">Signal</keyword>
<accession>A0A8C9EV25</accession>
<keyword evidence="4" id="KW-1185">Reference proteome</keyword>
<dbReference type="PANTHER" id="PTHR46135:SF3">
    <property type="entry name" value="NME_NM23 FAMILY MEMBER 8"/>
    <property type="match status" value="1"/>
</dbReference>
<reference evidence="3" key="2">
    <citation type="submission" date="2025-09" db="UniProtKB">
        <authorList>
            <consortium name="Ensembl"/>
        </authorList>
    </citation>
    <scope>IDENTIFICATION</scope>
</reference>
<reference evidence="3" key="1">
    <citation type="submission" date="2025-08" db="UniProtKB">
        <authorList>
            <consortium name="Ensembl"/>
        </authorList>
    </citation>
    <scope>IDENTIFICATION</scope>
</reference>
<organism evidence="3 4">
    <name type="scientific">Pavo cristatus</name>
    <name type="common">Indian peafowl</name>
    <name type="synonym">Blue peafowl</name>
    <dbReference type="NCBI Taxonomy" id="9049"/>
    <lineage>
        <taxon>Eukaryota</taxon>
        <taxon>Metazoa</taxon>
        <taxon>Chordata</taxon>
        <taxon>Craniata</taxon>
        <taxon>Vertebrata</taxon>
        <taxon>Euteleostomi</taxon>
        <taxon>Archelosauria</taxon>
        <taxon>Archosauria</taxon>
        <taxon>Dinosauria</taxon>
        <taxon>Saurischia</taxon>
        <taxon>Theropoda</taxon>
        <taxon>Coelurosauria</taxon>
        <taxon>Aves</taxon>
        <taxon>Neognathae</taxon>
        <taxon>Galloanserae</taxon>
        <taxon>Galliformes</taxon>
        <taxon>Phasianidae</taxon>
        <taxon>Phasianinae</taxon>
        <taxon>Pavo</taxon>
    </lineage>
</organism>
<dbReference type="Ensembl" id="ENSPSTT00000005228.1">
    <property type="protein sequence ID" value="ENSPSTP00000004971.1"/>
    <property type="gene ID" value="ENSPSTG00000003556.1"/>
</dbReference>
<feature type="chain" id="PRO_5034091902" description="Thioredoxin domain-containing protein" evidence="1">
    <location>
        <begin position="18"/>
        <end position="182"/>
    </location>
</feature>
<sequence>MTHSDLVLVFMLAVVDAYQAWCGPCKTVVDLFRKIRNEVSSDLLHFAVAEVDSIDALEKYRGKCEPIFLFYTVREVVADGGQSLLPGNSNRIRGDGLTLCQGRVRLGIRKHSFSERAVRHWRWGSHRPWRCSELWRCGTEGCGHGGVGLGILGVFFSLNDSTLTQYMMGSSGDFQSPGSCAH</sequence>
<dbReference type="SUPFAM" id="SSF52833">
    <property type="entry name" value="Thioredoxin-like"/>
    <property type="match status" value="1"/>
</dbReference>
<dbReference type="PANTHER" id="PTHR46135">
    <property type="entry name" value="NME/NM23 FAMILY MEMBER 8"/>
    <property type="match status" value="1"/>
</dbReference>
<evidence type="ECO:0000313" key="3">
    <source>
        <dbReference type="Ensembl" id="ENSPSTP00000004971.1"/>
    </source>
</evidence>
<proteinExistence type="predicted"/>
<dbReference type="AlphaFoldDB" id="A0A8C9EV25"/>
<dbReference type="Pfam" id="PF00085">
    <property type="entry name" value="Thioredoxin"/>
    <property type="match status" value="1"/>
</dbReference>
<evidence type="ECO:0000259" key="2">
    <source>
        <dbReference type="Pfam" id="PF00085"/>
    </source>
</evidence>
<name>A0A8C9EV25_PAVCR</name>
<dbReference type="Proteomes" id="UP000694428">
    <property type="component" value="Unplaced"/>
</dbReference>
<dbReference type="InterPro" id="IPR036249">
    <property type="entry name" value="Thioredoxin-like_sf"/>
</dbReference>
<feature type="signal peptide" evidence="1">
    <location>
        <begin position="1"/>
        <end position="17"/>
    </location>
</feature>